<organism evidence="2 3">
    <name type="scientific">Prunus dulcis</name>
    <name type="common">Almond</name>
    <name type="synonym">Amygdalus dulcis</name>
    <dbReference type="NCBI Taxonomy" id="3755"/>
    <lineage>
        <taxon>Eukaryota</taxon>
        <taxon>Viridiplantae</taxon>
        <taxon>Streptophyta</taxon>
        <taxon>Embryophyta</taxon>
        <taxon>Tracheophyta</taxon>
        <taxon>Spermatophyta</taxon>
        <taxon>Magnoliopsida</taxon>
        <taxon>eudicotyledons</taxon>
        <taxon>Gunneridae</taxon>
        <taxon>Pentapetalae</taxon>
        <taxon>rosids</taxon>
        <taxon>fabids</taxon>
        <taxon>Rosales</taxon>
        <taxon>Rosaceae</taxon>
        <taxon>Amygdaloideae</taxon>
        <taxon>Amygdaleae</taxon>
        <taxon>Prunus</taxon>
    </lineage>
</organism>
<evidence type="ECO:0000313" key="2">
    <source>
        <dbReference type="EMBL" id="KAI5316968.1"/>
    </source>
</evidence>
<evidence type="ECO:0000313" key="3">
    <source>
        <dbReference type="Proteomes" id="UP001054821"/>
    </source>
</evidence>
<comment type="caution">
    <text evidence="2">The sequence shown here is derived from an EMBL/GenBank/DDBJ whole genome shotgun (WGS) entry which is preliminary data.</text>
</comment>
<keyword evidence="1" id="KW-0472">Membrane</keyword>
<gene>
    <name evidence="2" type="ORF">L3X38_036675</name>
</gene>
<proteinExistence type="predicted"/>
<evidence type="ECO:0008006" key="4">
    <source>
        <dbReference type="Google" id="ProtNLM"/>
    </source>
</evidence>
<keyword evidence="3" id="KW-1185">Reference proteome</keyword>
<name>A0AAD4V271_PRUDU</name>
<sequence length="105" mass="11776">MFNETMSFLDSVVEKSRNALNMMFSYDNFGNDTKLWALLIVGSNVSKKGGANSSTWQHAWVGGVIVFNGCCMFFFWLLHVGLHWLPWLLNGGLPHGYKLAANGFI</sequence>
<keyword evidence="1" id="KW-1133">Transmembrane helix</keyword>
<keyword evidence="1" id="KW-0812">Transmembrane</keyword>
<evidence type="ECO:0000256" key="1">
    <source>
        <dbReference type="SAM" id="Phobius"/>
    </source>
</evidence>
<feature type="transmembrane region" description="Helical" evidence="1">
    <location>
        <begin position="59"/>
        <end position="78"/>
    </location>
</feature>
<dbReference type="Proteomes" id="UP001054821">
    <property type="component" value="Chromosome 7"/>
</dbReference>
<dbReference type="AlphaFoldDB" id="A0AAD4V271"/>
<accession>A0AAD4V271</accession>
<dbReference type="EMBL" id="JAJFAZ020000007">
    <property type="protein sequence ID" value="KAI5316968.1"/>
    <property type="molecule type" value="Genomic_DNA"/>
</dbReference>
<reference evidence="2 3" key="1">
    <citation type="journal article" date="2022" name="G3 (Bethesda)">
        <title>Whole-genome sequence and methylome profiling of the almond [Prunus dulcis (Mill.) D.A. Webb] cultivar 'Nonpareil'.</title>
        <authorList>
            <person name="D'Amico-Willman K.M."/>
            <person name="Ouma W.Z."/>
            <person name="Meulia T."/>
            <person name="Sideli G.M."/>
            <person name="Gradziel T.M."/>
            <person name="Fresnedo-Ramirez J."/>
        </authorList>
    </citation>
    <scope>NUCLEOTIDE SEQUENCE [LARGE SCALE GENOMIC DNA]</scope>
    <source>
        <strain evidence="2">Clone GOH B32 T37-40</strain>
    </source>
</reference>
<protein>
    <recommendedName>
        <fullName evidence="4">Transmembrane protein</fullName>
    </recommendedName>
</protein>